<dbReference type="InterPro" id="IPR029069">
    <property type="entry name" value="HotDog_dom_sf"/>
</dbReference>
<accession>A0A5C6XD47</accession>
<protein>
    <recommendedName>
        <fullName evidence="1">MaoC-like domain-containing protein</fullName>
    </recommendedName>
</protein>
<sequence>MERAEAMVFEALPALGPLYVKAAARRRSAPTPGTALKALSARVDRVRVDLDELGRYRALCGIADHGIVPLPYLQVLATPLHAAIIAHADFGLPALGLVHLENTLTQHRPVEVNEVLRLSARVEEGRWDEKLGYVVTLVSEAHVGEELVWESRLSALSPVRRARSKRGRRKEAPEVGEQGDARVSVMVRAPEDLGRRYAAVSGDFNPIHLHAWTARPFGFDRAIAHGMWTLSRAWGEVQELIDARAPVEMVVRFRKPVKLPARLWIAAWPLDDEEDGLELRCQSPDGRLTHLEGRVRVG</sequence>
<name>A0A5C6XD47_9DELT</name>
<dbReference type="PANTHER" id="PTHR43841">
    <property type="entry name" value="3-HYDROXYACYL-THIOESTER DEHYDRATASE HTDX-RELATED"/>
    <property type="match status" value="1"/>
</dbReference>
<dbReference type="OrthoDB" id="9774179at2"/>
<dbReference type="AlphaFoldDB" id="A0A5C6XD47"/>
<dbReference type="Pfam" id="PF01575">
    <property type="entry name" value="MaoC_dehydratas"/>
    <property type="match status" value="1"/>
</dbReference>
<evidence type="ECO:0000313" key="2">
    <source>
        <dbReference type="EMBL" id="TXD37201.1"/>
    </source>
</evidence>
<dbReference type="SUPFAM" id="SSF54637">
    <property type="entry name" value="Thioesterase/thiol ester dehydrase-isomerase"/>
    <property type="match status" value="2"/>
</dbReference>
<dbReference type="Proteomes" id="UP000321412">
    <property type="component" value="Unassembled WGS sequence"/>
</dbReference>
<gene>
    <name evidence="2" type="ORF">FRC98_10735</name>
</gene>
<comment type="caution">
    <text evidence="2">The sequence shown here is derived from an EMBL/GenBank/DDBJ whole genome shotgun (WGS) entry which is preliminary data.</text>
</comment>
<organism evidence="2 3">
    <name type="scientific">Lujinxingia vulgaris</name>
    <dbReference type="NCBI Taxonomy" id="2600176"/>
    <lineage>
        <taxon>Bacteria</taxon>
        <taxon>Deltaproteobacteria</taxon>
        <taxon>Bradymonadales</taxon>
        <taxon>Lujinxingiaceae</taxon>
        <taxon>Lujinxingia</taxon>
    </lineage>
</organism>
<dbReference type="Gene3D" id="3.10.129.10">
    <property type="entry name" value="Hotdog Thioesterase"/>
    <property type="match status" value="1"/>
</dbReference>
<dbReference type="InterPro" id="IPR002539">
    <property type="entry name" value="MaoC-like_dom"/>
</dbReference>
<proteinExistence type="predicted"/>
<dbReference type="EMBL" id="VOSM01000004">
    <property type="protein sequence ID" value="TXD37201.1"/>
    <property type="molecule type" value="Genomic_DNA"/>
</dbReference>
<evidence type="ECO:0000259" key="1">
    <source>
        <dbReference type="Pfam" id="PF01575"/>
    </source>
</evidence>
<dbReference type="RefSeq" id="WP_146981412.1">
    <property type="nucleotide sequence ID" value="NZ_VOSM01000004.1"/>
</dbReference>
<reference evidence="2 3" key="1">
    <citation type="submission" date="2019-08" db="EMBL/GenBank/DDBJ databases">
        <title>Bradymonadales sp. TMQ4.</title>
        <authorList>
            <person name="Liang Q."/>
        </authorList>
    </citation>
    <scope>NUCLEOTIDE SEQUENCE [LARGE SCALE GENOMIC DNA]</scope>
    <source>
        <strain evidence="2 3">TMQ4</strain>
    </source>
</reference>
<keyword evidence="3" id="KW-1185">Reference proteome</keyword>
<feature type="domain" description="MaoC-like" evidence="1">
    <location>
        <begin position="175"/>
        <end position="271"/>
    </location>
</feature>
<dbReference type="PANTHER" id="PTHR43841:SF3">
    <property type="entry name" value="(3R)-HYDROXYACYL-ACP DEHYDRATASE SUBUNIT HADB"/>
    <property type="match status" value="1"/>
</dbReference>
<evidence type="ECO:0000313" key="3">
    <source>
        <dbReference type="Proteomes" id="UP000321412"/>
    </source>
</evidence>